<dbReference type="GO" id="GO:0007165">
    <property type="term" value="P:signal transduction"/>
    <property type="evidence" value="ECO:0007669"/>
    <property type="project" value="UniProtKB-KW"/>
</dbReference>
<dbReference type="Gene3D" id="3.30.450.20">
    <property type="entry name" value="PAS domain"/>
    <property type="match status" value="1"/>
</dbReference>
<organism evidence="8 9">
    <name type="scientific">Haloferax namakaokahaiae</name>
    <dbReference type="NCBI Taxonomy" id="1748331"/>
    <lineage>
        <taxon>Archaea</taxon>
        <taxon>Methanobacteriati</taxon>
        <taxon>Methanobacteriota</taxon>
        <taxon>Stenosarchaea group</taxon>
        <taxon>Halobacteria</taxon>
        <taxon>Halobacteriales</taxon>
        <taxon>Haloferacaceae</taxon>
        <taxon>Haloferax</taxon>
    </lineage>
</organism>
<evidence type="ECO:0000256" key="4">
    <source>
        <dbReference type="SAM" id="Coils"/>
    </source>
</evidence>
<feature type="domain" description="Methyl-accepting transducer" evidence="6">
    <location>
        <begin position="172"/>
        <end position="408"/>
    </location>
</feature>
<evidence type="ECO:0000256" key="2">
    <source>
        <dbReference type="ARBA" id="ARBA00029447"/>
    </source>
</evidence>
<name>A0ABD5ZE23_9EURY</name>
<evidence type="ECO:0000256" key="5">
    <source>
        <dbReference type="SAM" id="MobiDB-lite"/>
    </source>
</evidence>
<dbReference type="InterPro" id="IPR004089">
    <property type="entry name" value="MCPsignal_dom"/>
</dbReference>
<proteinExistence type="inferred from homology"/>
<dbReference type="Gene3D" id="1.10.287.950">
    <property type="entry name" value="Methyl-accepting chemotaxis protein"/>
    <property type="match status" value="1"/>
</dbReference>
<dbReference type="AlphaFoldDB" id="A0ABD5ZE23"/>
<dbReference type="SMART" id="SM00283">
    <property type="entry name" value="MA"/>
    <property type="match status" value="1"/>
</dbReference>
<sequence length="451" mass="49596">MSSPEHHSGVVHPTFYDPPEEADEVERLRDERDFWKHLFEDLVESFPEPVLTIDDAGRIVHWNEKHEDIAGIQPEEAIGRLASDVIGTKDVEETLAEEIVRTGKTIREDTIRHSRQDSGSEWSIRAAGQPLRAPDGTVVGAFEYVSRVTDLVNQRRQVERAQEQITTEIESSVSSLLESSTHVAEGSQFINETTTQQVSQLSEVREEMTNLSATIEEVASSADEIRQKSNRMERLATESREDVAETFDQMRDVSDSGEALDENVDALRSQFADVEEVTEVIDDIAKKINLLALNANIEAARSGEAGSGFAVVANEIKQLAEQTGEEVQAIEQVVDDMATVTEATADGVETTTDHIEDAIERLRVVDENQETILSAAADSAMGVEQVAEATDAQASSATEVSSMVDSAVDELAEVADEISELAEMNEAQAEEVRTVQRRVRAVEAELDVESS</sequence>
<dbReference type="Pfam" id="PF08448">
    <property type="entry name" value="PAS_4"/>
    <property type="match status" value="1"/>
</dbReference>
<dbReference type="NCBIfam" id="TIGR00229">
    <property type="entry name" value="sensory_box"/>
    <property type="match status" value="1"/>
</dbReference>
<comment type="caution">
    <text evidence="8">The sequence shown here is derived from an EMBL/GenBank/DDBJ whole genome shotgun (WGS) entry which is preliminary data.</text>
</comment>
<dbReference type="Proteomes" id="UP001596481">
    <property type="component" value="Unassembled WGS sequence"/>
</dbReference>
<dbReference type="CDD" id="cd00130">
    <property type="entry name" value="PAS"/>
    <property type="match status" value="1"/>
</dbReference>
<dbReference type="InterPro" id="IPR004090">
    <property type="entry name" value="Chemotax_Me-accpt_rcpt"/>
</dbReference>
<feature type="region of interest" description="Disordered" evidence="5">
    <location>
        <begin position="1"/>
        <end position="22"/>
    </location>
</feature>
<dbReference type="InterPro" id="IPR000014">
    <property type="entry name" value="PAS"/>
</dbReference>
<dbReference type="PRINTS" id="PR00260">
    <property type="entry name" value="CHEMTRNSDUCR"/>
</dbReference>
<dbReference type="EMBL" id="JBHTAA010000005">
    <property type="protein sequence ID" value="MFC7203542.1"/>
    <property type="molecule type" value="Genomic_DNA"/>
</dbReference>
<gene>
    <name evidence="8" type="ORF">ACFQJC_08455</name>
</gene>
<evidence type="ECO:0000259" key="6">
    <source>
        <dbReference type="PROSITE" id="PS50111"/>
    </source>
</evidence>
<dbReference type="Pfam" id="PF00015">
    <property type="entry name" value="MCPsignal"/>
    <property type="match status" value="1"/>
</dbReference>
<dbReference type="PANTHER" id="PTHR32089:SF112">
    <property type="entry name" value="LYSOZYME-LIKE PROTEIN-RELATED"/>
    <property type="match status" value="1"/>
</dbReference>
<evidence type="ECO:0000256" key="3">
    <source>
        <dbReference type="PROSITE-ProRule" id="PRU00284"/>
    </source>
</evidence>
<evidence type="ECO:0000256" key="1">
    <source>
        <dbReference type="ARBA" id="ARBA00023224"/>
    </source>
</evidence>
<keyword evidence="9" id="KW-1185">Reference proteome</keyword>
<protein>
    <submittedName>
        <fullName evidence="8">Methyl-accepting chemotaxis protein</fullName>
    </submittedName>
</protein>
<feature type="coiled-coil region" evidence="4">
    <location>
        <begin position="404"/>
        <end position="445"/>
    </location>
</feature>
<dbReference type="PROSITE" id="PS50112">
    <property type="entry name" value="PAS"/>
    <property type="match status" value="1"/>
</dbReference>
<dbReference type="SUPFAM" id="SSF55785">
    <property type="entry name" value="PYP-like sensor domain (PAS domain)"/>
    <property type="match status" value="1"/>
</dbReference>
<keyword evidence="4" id="KW-0175">Coiled coil</keyword>
<dbReference type="InterPro" id="IPR013656">
    <property type="entry name" value="PAS_4"/>
</dbReference>
<keyword evidence="1 3" id="KW-0807">Transducer</keyword>
<dbReference type="SMART" id="SM00091">
    <property type="entry name" value="PAS"/>
    <property type="match status" value="1"/>
</dbReference>
<evidence type="ECO:0000313" key="8">
    <source>
        <dbReference type="EMBL" id="MFC7203542.1"/>
    </source>
</evidence>
<accession>A0ABD5ZE23</accession>
<evidence type="ECO:0000313" key="9">
    <source>
        <dbReference type="Proteomes" id="UP001596481"/>
    </source>
</evidence>
<dbReference type="PROSITE" id="PS50111">
    <property type="entry name" value="CHEMOTAXIS_TRANSDUC_2"/>
    <property type="match status" value="1"/>
</dbReference>
<dbReference type="SUPFAM" id="SSF58104">
    <property type="entry name" value="Methyl-accepting chemotaxis protein (MCP) signaling domain"/>
    <property type="match status" value="1"/>
</dbReference>
<reference evidence="8 9" key="1">
    <citation type="journal article" date="2019" name="Int. J. Syst. Evol. Microbiol.">
        <title>The Global Catalogue of Microorganisms (GCM) 10K type strain sequencing project: providing services to taxonomists for standard genome sequencing and annotation.</title>
        <authorList>
            <consortium name="The Broad Institute Genomics Platform"/>
            <consortium name="The Broad Institute Genome Sequencing Center for Infectious Disease"/>
            <person name="Wu L."/>
            <person name="Ma J."/>
        </authorList>
    </citation>
    <scope>NUCLEOTIDE SEQUENCE [LARGE SCALE GENOMIC DNA]</scope>
    <source>
        <strain evidence="8 9">DSM 29988</strain>
    </source>
</reference>
<dbReference type="PANTHER" id="PTHR32089">
    <property type="entry name" value="METHYL-ACCEPTING CHEMOTAXIS PROTEIN MCPB"/>
    <property type="match status" value="1"/>
</dbReference>
<dbReference type="InterPro" id="IPR035965">
    <property type="entry name" value="PAS-like_dom_sf"/>
</dbReference>
<evidence type="ECO:0000259" key="7">
    <source>
        <dbReference type="PROSITE" id="PS50112"/>
    </source>
</evidence>
<comment type="similarity">
    <text evidence="2">Belongs to the methyl-accepting chemotaxis (MCP) protein family.</text>
</comment>
<dbReference type="RefSeq" id="WP_390222881.1">
    <property type="nucleotide sequence ID" value="NZ_JBHTAA010000005.1"/>
</dbReference>
<feature type="domain" description="PAS" evidence="7">
    <location>
        <begin position="35"/>
        <end position="80"/>
    </location>
</feature>